<organism evidence="2 3">
    <name type="scientific">Pararoseomonas baculiformis</name>
    <dbReference type="NCBI Taxonomy" id="2820812"/>
    <lineage>
        <taxon>Bacteria</taxon>
        <taxon>Pseudomonadati</taxon>
        <taxon>Pseudomonadota</taxon>
        <taxon>Alphaproteobacteria</taxon>
        <taxon>Acetobacterales</taxon>
        <taxon>Acetobacteraceae</taxon>
        <taxon>Pararoseomonas</taxon>
    </lineage>
</organism>
<evidence type="ECO:0000259" key="1">
    <source>
        <dbReference type="PROSITE" id="PS50075"/>
    </source>
</evidence>
<evidence type="ECO:0000313" key="2">
    <source>
        <dbReference type="EMBL" id="MBP0445059.1"/>
    </source>
</evidence>
<gene>
    <name evidence="2" type="ORF">J8J14_09725</name>
</gene>
<keyword evidence="3" id="KW-1185">Reference proteome</keyword>
<dbReference type="InterPro" id="IPR009081">
    <property type="entry name" value="PP-bd_ACP"/>
</dbReference>
<name>A0ABS4AFP0_9PROT</name>
<evidence type="ECO:0000313" key="3">
    <source>
        <dbReference type="Proteomes" id="UP000681594"/>
    </source>
</evidence>
<dbReference type="Pfam" id="PF00550">
    <property type="entry name" value="PP-binding"/>
    <property type="match status" value="1"/>
</dbReference>
<dbReference type="InterPro" id="IPR036736">
    <property type="entry name" value="ACP-like_sf"/>
</dbReference>
<dbReference type="RefSeq" id="WP_209379299.1">
    <property type="nucleotide sequence ID" value="NZ_JAGIZB010000007.1"/>
</dbReference>
<dbReference type="Gene3D" id="1.10.1200.10">
    <property type="entry name" value="ACP-like"/>
    <property type="match status" value="1"/>
</dbReference>
<reference evidence="2 3" key="1">
    <citation type="submission" date="2021-03" db="EMBL/GenBank/DDBJ databases">
        <authorList>
            <person name="So Y."/>
        </authorList>
    </citation>
    <scope>NUCLEOTIDE SEQUENCE [LARGE SCALE GENOMIC DNA]</scope>
    <source>
        <strain evidence="2 3">SSH11</strain>
    </source>
</reference>
<proteinExistence type="predicted"/>
<protein>
    <submittedName>
        <fullName evidence="2">Acyl carrier protein</fullName>
    </submittedName>
</protein>
<dbReference type="SUPFAM" id="SSF47336">
    <property type="entry name" value="ACP-like"/>
    <property type="match status" value="1"/>
</dbReference>
<feature type="domain" description="Carrier" evidence="1">
    <location>
        <begin position="7"/>
        <end position="84"/>
    </location>
</feature>
<dbReference type="EMBL" id="JAGIZB010000007">
    <property type="protein sequence ID" value="MBP0445059.1"/>
    <property type="molecule type" value="Genomic_DNA"/>
</dbReference>
<sequence length="88" mass="9132">MSDGTGLSRAAAEAWIANYIAAVIDRPASAISRTDRFDVVGIDSAEVVIMVGVMEEEFSIELDPNMLFANPSIDGFVGALADAGIVAG</sequence>
<accession>A0ABS4AFP0</accession>
<dbReference type="PROSITE" id="PS50075">
    <property type="entry name" value="CARRIER"/>
    <property type="match status" value="1"/>
</dbReference>
<dbReference type="Proteomes" id="UP000681594">
    <property type="component" value="Unassembled WGS sequence"/>
</dbReference>
<comment type="caution">
    <text evidence="2">The sequence shown here is derived from an EMBL/GenBank/DDBJ whole genome shotgun (WGS) entry which is preliminary data.</text>
</comment>